<dbReference type="PANTHER" id="PTHR11533">
    <property type="entry name" value="PROTEASE M1 ZINC METALLOPROTEASE"/>
    <property type="match status" value="1"/>
</dbReference>
<dbReference type="Gene3D" id="2.60.40.1730">
    <property type="entry name" value="tricorn interacting facor f3 domain"/>
    <property type="match status" value="1"/>
</dbReference>
<feature type="domain" description="Aminopeptidase N-like N-terminal" evidence="15">
    <location>
        <begin position="53"/>
        <end position="227"/>
    </location>
</feature>
<dbReference type="EMBL" id="JARJBC010000013">
    <property type="protein sequence ID" value="MDF3291665.1"/>
    <property type="molecule type" value="Genomic_DNA"/>
</dbReference>
<evidence type="ECO:0000256" key="6">
    <source>
        <dbReference type="ARBA" id="ARBA00022670"/>
    </source>
</evidence>
<dbReference type="InterPro" id="IPR045357">
    <property type="entry name" value="Aminopeptidase_N-like_N"/>
</dbReference>
<protein>
    <recommendedName>
        <fullName evidence="5">Aminopeptidase N</fullName>
        <ecNumber evidence="4">3.4.11.2</ecNumber>
    </recommendedName>
    <alternativeName>
        <fullName evidence="11">Alanine aminopeptidase</fullName>
    </alternativeName>
    <alternativeName>
        <fullName evidence="12">Lysyl aminopeptidase</fullName>
    </alternativeName>
</protein>
<evidence type="ECO:0000256" key="12">
    <source>
        <dbReference type="ARBA" id="ARBA00031533"/>
    </source>
</evidence>
<dbReference type="EC" id="3.4.11.2" evidence="4"/>
<sequence length="471" mass="51807">MCPWTRRAFVAGALSLPVSCAAADAYEGPDDARAAAPGRYFPNHGDPGFHVAEYDLRLTYRPATRTLDGVARVTATADAAGEGFGLDLSSTLTVSAVSVDGATAQFRHRRGKLRVTPVSALSAGRRFVCEVRYSGRPKPLRTPFGEIGWDYTTGSPTGVLVASQPLGAPSWFPCNDQPGDKAAYRIAVTVPEGYQVVANGVLTDRTAVPGAGTTWTYQHAGPMASYLATLNIGRFVFTTQEGGPVPIRNAYPMRLAAAFDHDFGRQPQMMRLFQELFGPYPFEVYGSVVVDAELDEPVENQTFSLFGVNHVDGRRGSEHLVAHELAHHWFGNSVSLAEWRHIWLNEGFATYCEWLWSEHSGGASADRLAARNWADLADDGQRLRIGDPGPDRIFDDRVYSRGACTLHALRTTIGDEAFFATLRAWAAEYRHGNAATGEFIALAERHGHRKLDDLFRPWLYEKRLPPLPQRV</sequence>
<organism evidence="16 17">
    <name type="scientific">Streptomyces silvisoli</name>
    <dbReference type="NCBI Taxonomy" id="3034235"/>
    <lineage>
        <taxon>Bacteria</taxon>
        <taxon>Bacillati</taxon>
        <taxon>Actinomycetota</taxon>
        <taxon>Actinomycetes</taxon>
        <taxon>Kitasatosporales</taxon>
        <taxon>Streptomycetaceae</taxon>
        <taxon>Streptomyces</taxon>
    </lineage>
</organism>
<accession>A0ABT5ZPA8</accession>
<evidence type="ECO:0000256" key="9">
    <source>
        <dbReference type="ARBA" id="ARBA00022833"/>
    </source>
</evidence>
<dbReference type="InterPro" id="IPR001930">
    <property type="entry name" value="Peptidase_M1"/>
</dbReference>
<proteinExistence type="inferred from homology"/>
<evidence type="ECO:0000313" key="16">
    <source>
        <dbReference type="EMBL" id="MDF3291665.1"/>
    </source>
</evidence>
<dbReference type="InterPro" id="IPR042097">
    <property type="entry name" value="Aminopeptidase_N-like_N_sf"/>
</dbReference>
<keyword evidence="6" id="KW-0645">Protease</keyword>
<reference evidence="16 17" key="1">
    <citation type="submission" date="2023-03" db="EMBL/GenBank/DDBJ databases">
        <title>Draft genome sequence of Streptomyces sp. RB6PN23 isolated from peat swamp forest in Thailand.</title>
        <authorList>
            <person name="Klaysubun C."/>
            <person name="Duangmal K."/>
        </authorList>
    </citation>
    <scope>NUCLEOTIDE SEQUENCE [LARGE SCALE GENOMIC DNA]</scope>
    <source>
        <strain evidence="16 17">RB6PN23</strain>
    </source>
</reference>
<evidence type="ECO:0000259" key="15">
    <source>
        <dbReference type="Pfam" id="PF17900"/>
    </source>
</evidence>
<feature type="domain" description="Peptidase M1 membrane alanine aminopeptidase" evidence="14">
    <location>
        <begin position="269"/>
        <end position="458"/>
    </location>
</feature>
<dbReference type="SUPFAM" id="SSF55486">
    <property type="entry name" value="Metalloproteases ('zincins'), catalytic domain"/>
    <property type="match status" value="1"/>
</dbReference>
<evidence type="ECO:0000313" key="17">
    <source>
        <dbReference type="Proteomes" id="UP001216579"/>
    </source>
</evidence>
<comment type="similarity">
    <text evidence="3">Belongs to the peptidase M1 family.</text>
</comment>
<feature type="signal peptide" evidence="13">
    <location>
        <begin position="1"/>
        <end position="22"/>
    </location>
</feature>
<dbReference type="InterPro" id="IPR027268">
    <property type="entry name" value="Peptidase_M4/M1_CTD_sf"/>
</dbReference>
<keyword evidence="17" id="KW-1185">Reference proteome</keyword>
<dbReference type="InterPro" id="IPR014782">
    <property type="entry name" value="Peptidase_M1_dom"/>
</dbReference>
<keyword evidence="13" id="KW-0732">Signal</keyword>
<evidence type="ECO:0000256" key="10">
    <source>
        <dbReference type="ARBA" id="ARBA00023049"/>
    </source>
</evidence>
<comment type="cofactor">
    <cofactor evidence="2">
        <name>Zn(2+)</name>
        <dbReference type="ChEBI" id="CHEBI:29105"/>
    </cofactor>
</comment>
<evidence type="ECO:0000256" key="1">
    <source>
        <dbReference type="ARBA" id="ARBA00000098"/>
    </source>
</evidence>
<dbReference type="Proteomes" id="UP001216579">
    <property type="component" value="Unassembled WGS sequence"/>
</dbReference>
<dbReference type="PRINTS" id="PR00756">
    <property type="entry name" value="ALADIPTASE"/>
</dbReference>
<evidence type="ECO:0000259" key="14">
    <source>
        <dbReference type="Pfam" id="PF01433"/>
    </source>
</evidence>
<name>A0ABT5ZPA8_9ACTN</name>
<keyword evidence="8" id="KW-0378">Hydrolase</keyword>
<dbReference type="SUPFAM" id="SSF63737">
    <property type="entry name" value="Leukotriene A4 hydrolase N-terminal domain"/>
    <property type="match status" value="1"/>
</dbReference>
<keyword evidence="9" id="KW-0862">Zinc</keyword>
<dbReference type="Pfam" id="PF17900">
    <property type="entry name" value="Peptidase_M1_N"/>
    <property type="match status" value="1"/>
</dbReference>
<evidence type="ECO:0000256" key="2">
    <source>
        <dbReference type="ARBA" id="ARBA00001947"/>
    </source>
</evidence>
<evidence type="ECO:0000256" key="7">
    <source>
        <dbReference type="ARBA" id="ARBA00022723"/>
    </source>
</evidence>
<gene>
    <name evidence="16" type="ORF">P3G67_21035</name>
</gene>
<evidence type="ECO:0000256" key="11">
    <source>
        <dbReference type="ARBA" id="ARBA00029811"/>
    </source>
</evidence>
<feature type="chain" id="PRO_5046233361" description="Aminopeptidase N" evidence="13">
    <location>
        <begin position="23"/>
        <end position="471"/>
    </location>
</feature>
<comment type="caution">
    <text evidence="16">The sequence shown here is derived from an EMBL/GenBank/DDBJ whole genome shotgun (WGS) entry which is preliminary data.</text>
</comment>
<dbReference type="Pfam" id="PF01433">
    <property type="entry name" value="Peptidase_M1"/>
    <property type="match status" value="1"/>
</dbReference>
<dbReference type="RefSeq" id="WP_276094840.1">
    <property type="nucleotide sequence ID" value="NZ_JARJBC010000013.1"/>
</dbReference>
<evidence type="ECO:0000256" key="3">
    <source>
        <dbReference type="ARBA" id="ARBA00010136"/>
    </source>
</evidence>
<dbReference type="Gene3D" id="1.10.390.10">
    <property type="entry name" value="Neutral Protease Domain 2"/>
    <property type="match status" value="1"/>
</dbReference>
<comment type="catalytic activity">
    <reaction evidence="1">
        <text>Release of an N-terminal amino acid, Xaa-|-Yaa- from a peptide, amide or arylamide. Xaa is preferably Ala, but may be most amino acids including Pro (slow action). When a terminal hydrophobic residue is followed by a prolyl residue, the two may be released as an intact Xaa-Pro dipeptide.</text>
        <dbReference type="EC" id="3.4.11.2"/>
    </reaction>
</comment>
<keyword evidence="7" id="KW-0479">Metal-binding</keyword>
<dbReference type="CDD" id="cd09603">
    <property type="entry name" value="M1_APN_like"/>
    <property type="match status" value="1"/>
</dbReference>
<evidence type="ECO:0000256" key="13">
    <source>
        <dbReference type="SAM" id="SignalP"/>
    </source>
</evidence>
<dbReference type="PANTHER" id="PTHR11533:SF297">
    <property type="entry name" value="AMINOPEPTIDASE N"/>
    <property type="match status" value="1"/>
</dbReference>
<evidence type="ECO:0000256" key="5">
    <source>
        <dbReference type="ARBA" id="ARBA00015611"/>
    </source>
</evidence>
<evidence type="ECO:0000256" key="8">
    <source>
        <dbReference type="ARBA" id="ARBA00022801"/>
    </source>
</evidence>
<evidence type="ECO:0000256" key="4">
    <source>
        <dbReference type="ARBA" id="ARBA00012564"/>
    </source>
</evidence>
<dbReference type="InterPro" id="IPR050344">
    <property type="entry name" value="Peptidase_M1_aminopeptidases"/>
</dbReference>
<keyword evidence="10" id="KW-0482">Metalloprotease</keyword>